<keyword evidence="2" id="KW-0728">SH3 domain</keyword>
<feature type="compositionally biased region" description="Basic and acidic residues" evidence="8">
    <location>
        <begin position="109"/>
        <end position="138"/>
    </location>
</feature>
<dbReference type="InterPro" id="IPR013761">
    <property type="entry name" value="SAM/pointed_sf"/>
</dbReference>
<evidence type="ECO:0000256" key="4">
    <source>
        <dbReference type="ARBA" id="ARBA00022741"/>
    </source>
</evidence>
<evidence type="ECO:0000259" key="10">
    <source>
        <dbReference type="Pfam" id="PF22931"/>
    </source>
</evidence>
<feature type="region of interest" description="Disordered" evidence="8">
    <location>
        <begin position="100"/>
        <end position="138"/>
    </location>
</feature>
<evidence type="ECO:0000256" key="8">
    <source>
        <dbReference type="SAM" id="MobiDB-lite"/>
    </source>
</evidence>
<evidence type="ECO:0000256" key="3">
    <source>
        <dbReference type="ARBA" id="ARBA00022679"/>
    </source>
</evidence>
<dbReference type="EMBL" id="BNJQ01000003">
    <property type="protein sequence ID" value="GHP02213.1"/>
    <property type="molecule type" value="Genomic_DNA"/>
</dbReference>
<accession>A0A830H7C6</accession>
<dbReference type="GO" id="GO:0005524">
    <property type="term" value="F:ATP binding"/>
    <property type="evidence" value="ECO:0007669"/>
    <property type="project" value="UniProtKB-KW"/>
</dbReference>
<keyword evidence="7" id="KW-0829">Tyrosine-protein kinase</keyword>
<keyword evidence="5" id="KW-0418">Kinase</keyword>
<dbReference type="Gene3D" id="1.10.150.50">
    <property type="entry name" value="Transcription Factor, Ets-1"/>
    <property type="match status" value="1"/>
</dbReference>
<evidence type="ECO:0000256" key="7">
    <source>
        <dbReference type="ARBA" id="ARBA00023137"/>
    </source>
</evidence>
<feature type="region of interest" description="Disordered" evidence="8">
    <location>
        <begin position="54"/>
        <end position="87"/>
    </location>
</feature>
<proteinExistence type="predicted"/>
<evidence type="ECO:0000256" key="9">
    <source>
        <dbReference type="SAM" id="Phobius"/>
    </source>
</evidence>
<keyword evidence="6" id="KW-0067">ATP-binding</keyword>
<feature type="compositionally biased region" description="Basic and acidic residues" evidence="8">
    <location>
        <begin position="54"/>
        <end position="64"/>
    </location>
</feature>
<evidence type="ECO:0000256" key="1">
    <source>
        <dbReference type="ARBA" id="ARBA00011903"/>
    </source>
</evidence>
<evidence type="ECO:0000256" key="5">
    <source>
        <dbReference type="ARBA" id="ARBA00022777"/>
    </source>
</evidence>
<protein>
    <recommendedName>
        <fullName evidence="1">non-specific protein-tyrosine kinase</fullName>
        <ecNumber evidence="1">2.7.10.2</ecNumber>
    </recommendedName>
</protein>
<dbReference type="AlphaFoldDB" id="A0A830H7C6"/>
<dbReference type="EC" id="2.7.10.2" evidence="1"/>
<feature type="domain" description="ACK/TNK-like SAM" evidence="10">
    <location>
        <begin position="5"/>
        <end position="59"/>
    </location>
</feature>
<dbReference type="GO" id="GO:0004715">
    <property type="term" value="F:non-membrane spanning protein tyrosine kinase activity"/>
    <property type="evidence" value="ECO:0007669"/>
    <property type="project" value="UniProtKB-EC"/>
</dbReference>
<evidence type="ECO:0000256" key="2">
    <source>
        <dbReference type="ARBA" id="ARBA00022443"/>
    </source>
</evidence>
<organism evidence="11 12">
    <name type="scientific">Pycnococcus provasolii</name>
    <dbReference type="NCBI Taxonomy" id="41880"/>
    <lineage>
        <taxon>Eukaryota</taxon>
        <taxon>Viridiplantae</taxon>
        <taxon>Chlorophyta</taxon>
        <taxon>Pseudoscourfieldiophyceae</taxon>
        <taxon>Pseudoscourfieldiales</taxon>
        <taxon>Pycnococcaceae</taxon>
        <taxon>Pycnococcus</taxon>
    </lineage>
</organism>
<reference evidence="11" key="1">
    <citation type="submission" date="2020-10" db="EMBL/GenBank/DDBJ databases">
        <title>Unveiling of a novel bifunctional photoreceptor, Dualchrome1, isolated from a cosmopolitan green alga.</title>
        <authorList>
            <person name="Suzuki S."/>
            <person name="Kawachi M."/>
        </authorList>
    </citation>
    <scope>NUCLEOTIDE SEQUENCE</scope>
    <source>
        <strain evidence="11">NIES 2893</strain>
    </source>
</reference>
<keyword evidence="9" id="KW-0812">Transmembrane</keyword>
<keyword evidence="12" id="KW-1185">Reference proteome</keyword>
<evidence type="ECO:0000256" key="6">
    <source>
        <dbReference type="ARBA" id="ARBA00022840"/>
    </source>
</evidence>
<keyword evidence="9" id="KW-0472">Membrane</keyword>
<feature type="compositionally biased region" description="Basic and acidic residues" evidence="8">
    <location>
        <begin position="72"/>
        <end position="87"/>
    </location>
</feature>
<dbReference type="Pfam" id="PF22931">
    <property type="entry name" value="SAM_TNK"/>
    <property type="match status" value="1"/>
</dbReference>
<sequence length="222" mass="24741">MSEQLSAVLSDAHLEKKETELRKYGVTEVDDLKELDDNDYKALGFNRGEKKRLAEALKKHEDKANSSQLAPESKKDEEKKEAPKASDEEVVFVKSISAVGEDTAPPPLKDTENKKTAEKKASKENDAKAESNRGVDDSKAEVPIESTYTQRIYAPTVLPPGHYDKVKYWGTLTTLVVIIAGIISLGGLLYFLVPFFLVKPLDTRWKYVVDEDEAEVSHSISV</sequence>
<dbReference type="InterPro" id="IPR055175">
    <property type="entry name" value="ACK/TNK-like_SAM"/>
</dbReference>
<keyword evidence="4" id="KW-0547">Nucleotide-binding</keyword>
<evidence type="ECO:0000313" key="12">
    <source>
        <dbReference type="Proteomes" id="UP000660262"/>
    </source>
</evidence>
<feature type="transmembrane region" description="Helical" evidence="9">
    <location>
        <begin position="168"/>
        <end position="197"/>
    </location>
</feature>
<dbReference type="Proteomes" id="UP000660262">
    <property type="component" value="Unassembled WGS sequence"/>
</dbReference>
<keyword evidence="9" id="KW-1133">Transmembrane helix</keyword>
<comment type="caution">
    <text evidence="11">The sequence shown here is derived from an EMBL/GenBank/DDBJ whole genome shotgun (WGS) entry which is preliminary data.</text>
</comment>
<evidence type="ECO:0000313" key="11">
    <source>
        <dbReference type="EMBL" id="GHP02213.1"/>
    </source>
</evidence>
<keyword evidence="3" id="KW-0808">Transferase</keyword>
<name>A0A830H7C6_9CHLO</name>
<gene>
    <name evidence="11" type="ORF">PPROV_000097000</name>
</gene>